<dbReference type="PANTHER" id="PTHR43761">
    <property type="entry name" value="D-ISOMER SPECIFIC 2-HYDROXYACID DEHYDROGENASE FAMILY PROTEIN (AFU_ORTHOLOGUE AFUA_1G13630)"/>
    <property type="match status" value="1"/>
</dbReference>
<dbReference type="InterPro" id="IPR050418">
    <property type="entry name" value="D-iso_2-hydroxyacid_DH_PdxB"/>
</dbReference>
<accession>X6MI07</accession>
<keyword evidence="4" id="KW-1133">Transmembrane helix</keyword>
<dbReference type="AlphaFoldDB" id="X6MI07"/>
<keyword evidence="4" id="KW-0472">Membrane</keyword>
<keyword evidence="7" id="KW-1185">Reference proteome</keyword>
<dbReference type="Gene3D" id="3.40.50.720">
    <property type="entry name" value="NAD(P)-binding Rossmann-like Domain"/>
    <property type="match status" value="2"/>
</dbReference>
<dbReference type="InterPro" id="IPR029753">
    <property type="entry name" value="D-isomer_DH_CS"/>
</dbReference>
<evidence type="ECO:0000256" key="2">
    <source>
        <dbReference type="ARBA" id="ARBA00023002"/>
    </source>
</evidence>
<dbReference type="InterPro" id="IPR036291">
    <property type="entry name" value="NAD(P)-bd_dom_sf"/>
</dbReference>
<evidence type="ECO:0000313" key="6">
    <source>
        <dbReference type="EMBL" id="ETO13494.1"/>
    </source>
</evidence>
<evidence type="ECO:0000256" key="3">
    <source>
        <dbReference type="ARBA" id="ARBA00023027"/>
    </source>
</evidence>
<comment type="similarity">
    <text evidence="1">Belongs to the D-isomer specific 2-hydroxyacid dehydrogenase family.</text>
</comment>
<protein>
    <submittedName>
        <fullName evidence="6">D-isomer specific 2-hydroxyacid dehydrogenase NAD-binding protein</fullName>
    </submittedName>
</protein>
<evidence type="ECO:0000259" key="5">
    <source>
        <dbReference type="Pfam" id="PF02826"/>
    </source>
</evidence>
<feature type="domain" description="D-isomer specific 2-hydroxyacid dehydrogenase NAD-binding" evidence="5">
    <location>
        <begin position="1"/>
        <end position="79"/>
    </location>
</feature>
<dbReference type="EMBL" id="ASPP01020575">
    <property type="protein sequence ID" value="ETO13494.1"/>
    <property type="molecule type" value="Genomic_DNA"/>
</dbReference>
<feature type="transmembrane region" description="Helical" evidence="4">
    <location>
        <begin position="161"/>
        <end position="191"/>
    </location>
</feature>
<evidence type="ECO:0000313" key="7">
    <source>
        <dbReference type="Proteomes" id="UP000023152"/>
    </source>
</evidence>
<organism evidence="6 7">
    <name type="scientific">Reticulomyxa filosa</name>
    <dbReference type="NCBI Taxonomy" id="46433"/>
    <lineage>
        <taxon>Eukaryota</taxon>
        <taxon>Sar</taxon>
        <taxon>Rhizaria</taxon>
        <taxon>Retaria</taxon>
        <taxon>Foraminifera</taxon>
        <taxon>Monothalamids</taxon>
        <taxon>Reticulomyxidae</taxon>
        <taxon>Reticulomyxa</taxon>
    </lineage>
</organism>
<feature type="transmembrane region" description="Helical" evidence="4">
    <location>
        <begin position="215"/>
        <end position="234"/>
    </location>
</feature>
<proteinExistence type="inferred from homology"/>
<dbReference type="Proteomes" id="UP000023152">
    <property type="component" value="Unassembled WGS sequence"/>
</dbReference>
<dbReference type="GO" id="GO:0051287">
    <property type="term" value="F:NAD binding"/>
    <property type="evidence" value="ECO:0007669"/>
    <property type="project" value="InterPro"/>
</dbReference>
<sequence length="280" mass="32400">DTKDIINKDVLSVLKDGALVINTARGGIINEKDMIEMIEKKRLRFGLDVMNNEPEANAKEFKDVAISSNPNIYVTHHIGASTEQAEEAVGEEVLNIVRAYTKKAFVPNCVNLEDQSPAKYLLTIRHEEKPERQAIAKMYADFASIPGSLLCWMRRQKKLTYFTLTASSFFFLRVCACGFLLLCALEGIIFLCYSQASKYGLAIQSDFFYKKHYQYSYLSLSGFFLEIHFFVKIWKVRKLIGKKSTKMDPHICYFMYENRSFLNHIYKTKYEESQLLMLDF</sequence>
<gene>
    <name evidence="6" type="ORF">RFI_23877</name>
</gene>
<keyword evidence="2" id="KW-0560">Oxidoreductase</keyword>
<keyword evidence="3" id="KW-0520">NAD</keyword>
<dbReference type="Pfam" id="PF02826">
    <property type="entry name" value="2-Hacid_dh_C"/>
    <property type="match status" value="1"/>
</dbReference>
<dbReference type="GO" id="GO:0016491">
    <property type="term" value="F:oxidoreductase activity"/>
    <property type="evidence" value="ECO:0007669"/>
    <property type="project" value="UniProtKB-KW"/>
</dbReference>
<feature type="non-terminal residue" evidence="6">
    <location>
        <position position="1"/>
    </location>
</feature>
<name>X6MI07_RETFI</name>
<dbReference type="InterPro" id="IPR006140">
    <property type="entry name" value="D-isomer_DH_NAD-bd"/>
</dbReference>
<keyword evidence="4" id="KW-0812">Transmembrane</keyword>
<dbReference type="PROSITE" id="PS00671">
    <property type="entry name" value="D_2_HYDROXYACID_DH_3"/>
    <property type="match status" value="1"/>
</dbReference>
<evidence type="ECO:0000256" key="4">
    <source>
        <dbReference type="SAM" id="Phobius"/>
    </source>
</evidence>
<dbReference type="SUPFAM" id="SSF51735">
    <property type="entry name" value="NAD(P)-binding Rossmann-fold domains"/>
    <property type="match status" value="1"/>
</dbReference>
<comment type="caution">
    <text evidence="6">The sequence shown here is derived from an EMBL/GenBank/DDBJ whole genome shotgun (WGS) entry which is preliminary data.</text>
</comment>
<reference evidence="6 7" key="1">
    <citation type="journal article" date="2013" name="Curr. Biol.">
        <title>The Genome of the Foraminiferan Reticulomyxa filosa.</title>
        <authorList>
            <person name="Glockner G."/>
            <person name="Hulsmann N."/>
            <person name="Schleicher M."/>
            <person name="Noegel A.A."/>
            <person name="Eichinger L."/>
            <person name="Gallinger C."/>
            <person name="Pawlowski J."/>
            <person name="Sierra R."/>
            <person name="Euteneuer U."/>
            <person name="Pillet L."/>
            <person name="Moustafa A."/>
            <person name="Platzer M."/>
            <person name="Groth M."/>
            <person name="Szafranski K."/>
            <person name="Schliwa M."/>
        </authorList>
    </citation>
    <scope>NUCLEOTIDE SEQUENCE [LARGE SCALE GENOMIC DNA]</scope>
</reference>
<dbReference type="OrthoDB" id="9991913at2759"/>
<dbReference type="PANTHER" id="PTHR43761:SF1">
    <property type="entry name" value="D-ISOMER SPECIFIC 2-HYDROXYACID DEHYDROGENASE CATALYTIC DOMAIN-CONTAINING PROTEIN-RELATED"/>
    <property type="match status" value="1"/>
</dbReference>
<evidence type="ECO:0000256" key="1">
    <source>
        <dbReference type="ARBA" id="ARBA00005854"/>
    </source>
</evidence>